<comment type="subcellular location">
    <subcellularLocation>
        <location evidence="1">Membrane</location>
        <topology evidence="1">Multi-pass membrane protein</topology>
    </subcellularLocation>
</comment>
<feature type="transmembrane region" description="Helical" evidence="6">
    <location>
        <begin position="12"/>
        <end position="32"/>
    </location>
</feature>
<dbReference type="GeneID" id="106163790"/>
<feature type="transmembrane region" description="Helical" evidence="6">
    <location>
        <begin position="218"/>
        <end position="242"/>
    </location>
</feature>
<keyword evidence="8" id="KW-1185">Reference proteome</keyword>
<keyword evidence="4 6" id="KW-0472">Membrane</keyword>
<dbReference type="PANTHER" id="PTHR22911">
    <property type="entry name" value="ACYL-MALONYL CONDENSING ENZYME-RELATED"/>
    <property type="match status" value="1"/>
</dbReference>
<evidence type="ECO:0000313" key="9">
    <source>
        <dbReference type="RefSeq" id="XP_013396926.1"/>
    </source>
</evidence>
<evidence type="ECO:0000313" key="8">
    <source>
        <dbReference type="Proteomes" id="UP000085678"/>
    </source>
</evidence>
<feature type="compositionally biased region" description="Basic and acidic residues" evidence="5">
    <location>
        <begin position="121"/>
        <end position="132"/>
    </location>
</feature>
<dbReference type="InParanoid" id="A0A1S3IGD3"/>
<gene>
    <name evidence="9" type="primary">LOC106163790</name>
</gene>
<dbReference type="InterPro" id="IPR037185">
    <property type="entry name" value="EmrE-like"/>
</dbReference>
<feature type="region of interest" description="Disordered" evidence="5">
    <location>
        <begin position="158"/>
        <end position="195"/>
    </location>
</feature>
<reference evidence="9" key="1">
    <citation type="submission" date="2025-08" db="UniProtKB">
        <authorList>
            <consortium name="RefSeq"/>
        </authorList>
    </citation>
    <scope>IDENTIFICATION</scope>
    <source>
        <tissue evidence="9">Gonads</tissue>
    </source>
</reference>
<evidence type="ECO:0000256" key="5">
    <source>
        <dbReference type="SAM" id="MobiDB-lite"/>
    </source>
</evidence>
<dbReference type="Proteomes" id="UP000085678">
    <property type="component" value="Unplaced"/>
</dbReference>
<feature type="transmembrane region" description="Helical" evidence="6">
    <location>
        <begin position="304"/>
        <end position="322"/>
    </location>
</feature>
<dbReference type="AlphaFoldDB" id="A0A1S3IGD3"/>
<feature type="transmembrane region" description="Helical" evidence="6">
    <location>
        <begin position="38"/>
        <end position="62"/>
    </location>
</feature>
<protein>
    <submittedName>
        <fullName evidence="9">Uncharacterized protein LOC106163790</fullName>
    </submittedName>
</protein>
<feature type="domain" description="EamA" evidence="7">
    <location>
        <begin position="218"/>
        <end position="289"/>
    </location>
</feature>
<dbReference type="GO" id="GO:0016020">
    <property type="term" value="C:membrane"/>
    <property type="evidence" value="ECO:0007669"/>
    <property type="project" value="UniProtKB-SubCell"/>
</dbReference>
<keyword evidence="3 6" id="KW-1133">Transmembrane helix</keyword>
<sequence length="517" mass="56608">MGETTCHLHHGAAGLFLSVLSALALSVSALLVGSYKDVSVLVFLAFRHVVIFVLAAPSWLCVAKQQDSGREKIDEEVASEDSKLLHLEKVDSETRNSSRYNYQEWENDDFDFKSVFKRENSDMNNTERENQILKKGRASQEISQGNLEEAISEKQFKESLEISETKGPEKEASKESNEAAVESCDRPKSDSSIEAAKQKALNDEEIIPLTGMKSIQDCVFVVIRSCMGYLTAWCAFSAYRYLPLGDAAVLEYTAPIYSGILACVILKEPYGVVEICSTLVMLAGIVFISRPSFLWGESDAADPIGVTLAIATAVTSSINMLFGRKLKHVDSLFIIASVGLFSGIISWIVVLSTEGVSFPVTMLEWCAVVLNGVMAFTAAICCQVALKIENVVIVSLGRTSEPIFVFIWQVTILHVIPTWPSIVGSILILSCILALSIKKCAGAQGNCGFDGSQDAVSADKQGTSFEGSRPILNSKGITLNLKPFNYLKDLILYHPQPNVYIAQKRDRVENTALLDKN</sequence>
<dbReference type="PANTHER" id="PTHR22911:SF6">
    <property type="entry name" value="SOLUTE CARRIER FAMILY 35 MEMBER G1"/>
    <property type="match status" value="1"/>
</dbReference>
<feature type="transmembrane region" description="Helical" evidence="6">
    <location>
        <begin position="329"/>
        <end position="350"/>
    </location>
</feature>
<feature type="transmembrane region" description="Helical" evidence="6">
    <location>
        <begin position="273"/>
        <end position="292"/>
    </location>
</feature>
<dbReference type="InterPro" id="IPR000620">
    <property type="entry name" value="EamA_dom"/>
</dbReference>
<evidence type="ECO:0000256" key="1">
    <source>
        <dbReference type="ARBA" id="ARBA00004141"/>
    </source>
</evidence>
<evidence type="ECO:0000256" key="4">
    <source>
        <dbReference type="ARBA" id="ARBA00023136"/>
    </source>
</evidence>
<dbReference type="OrthoDB" id="306876at2759"/>
<dbReference type="RefSeq" id="XP_013396926.1">
    <property type="nucleotide sequence ID" value="XM_013541472.1"/>
</dbReference>
<accession>A0A1S3IGD3</accession>
<evidence type="ECO:0000256" key="2">
    <source>
        <dbReference type="ARBA" id="ARBA00022692"/>
    </source>
</evidence>
<proteinExistence type="predicted"/>
<feature type="region of interest" description="Disordered" evidence="5">
    <location>
        <begin position="121"/>
        <end position="141"/>
    </location>
</feature>
<dbReference type="SUPFAM" id="SSF103481">
    <property type="entry name" value="Multidrug resistance efflux transporter EmrE"/>
    <property type="match status" value="1"/>
</dbReference>
<feature type="domain" description="EamA" evidence="7">
    <location>
        <begin position="304"/>
        <end position="435"/>
    </location>
</feature>
<evidence type="ECO:0000256" key="3">
    <source>
        <dbReference type="ARBA" id="ARBA00022989"/>
    </source>
</evidence>
<feature type="transmembrane region" description="Helical" evidence="6">
    <location>
        <begin position="248"/>
        <end position="266"/>
    </location>
</feature>
<feature type="transmembrane region" description="Helical" evidence="6">
    <location>
        <begin position="406"/>
        <end position="437"/>
    </location>
</feature>
<dbReference type="KEGG" id="lak:106163790"/>
<evidence type="ECO:0000259" key="7">
    <source>
        <dbReference type="Pfam" id="PF00892"/>
    </source>
</evidence>
<dbReference type="Pfam" id="PF00892">
    <property type="entry name" value="EamA"/>
    <property type="match status" value="2"/>
</dbReference>
<keyword evidence="2 6" id="KW-0812">Transmembrane</keyword>
<evidence type="ECO:0000256" key="6">
    <source>
        <dbReference type="SAM" id="Phobius"/>
    </source>
</evidence>
<name>A0A1S3IGD3_LINAN</name>
<feature type="transmembrane region" description="Helical" evidence="6">
    <location>
        <begin position="362"/>
        <end position="386"/>
    </location>
</feature>
<organism evidence="8 9">
    <name type="scientific">Lingula anatina</name>
    <name type="common">Brachiopod</name>
    <name type="synonym">Lingula unguis</name>
    <dbReference type="NCBI Taxonomy" id="7574"/>
    <lineage>
        <taxon>Eukaryota</taxon>
        <taxon>Metazoa</taxon>
        <taxon>Spiralia</taxon>
        <taxon>Lophotrochozoa</taxon>
        <taxon>Brachiopoda</taxon>
        <taxon>Linguliformea</taxon>
        <taxon>Lingulata</taxon>
        <taxon>Lingulida</taxon>
        <taxon>Linguloidea</taxon>
        <taxon>Lingulidae</taxon>
        <taxon>Lingula</taxon>
    </lineage>
</organism>